<evidence type="ECO:0000313" key="6">
    <source>
        <dbReference type="EMBL" id="QHA08673.1"/>
    </source>
</evidence>
<dbReference type="Pfam" id="PF02311">
    <property type="entry name" value="AraC_binding"/>
    <property type="match status" value="1"/>
</dbReference>
<feature type="compositionally biased region" description="Polar residues" evidence="4">
    <location>
        <begin position="1"/>
        <end position="12"/>
    </location>
</feature>
<dbReference type="SUPFAM" id="SSF46689">
    <property type="entry name" value="Homeodomain-like"/>
    <property type="match status" value="1"/>
</dbReference>
<keyword evidence="1" id="KW-0805">Transcription regulation</keyword>
<dbReference type="SUPFAM" id="SSF51215">
    <property type="entry name" value="Regulatory protein AraC"/>
    <property type="match status" value="1"/>
</dbReference>
<keyword evidence="7" id="KW-1185">Reference proteome</keyword>
<dbReference type="GO" id="GO:0003700">
    <property type="term" value="F:DNA-binding transcription factor activity"/>
    <property type="evidence" value="ECO:0007669"/>
    <property type="project" value="InterPro"/>
</dbReference>
<accession>A0A6I6N6X3</accession>
<evidence type="ECO:0000256" key="2">
    <source>
        <dbReference type="ARBA" id="ARBA00023125"/>
    </source>
</evidence>
<evidence type="ECO:0000313" key="7">
    <source>
        <dbReference type="Proteomes" id="UP000436138"/>
    </source>
</evidence>
<dbReference type="KEGG" id="sbro:GQF42_40265"/>
<dbReference type="PROSITE" id="PS01124">
    <property type="entry name" value="HTH_ARAC_FAMILY_2"/>
    <property type="match status" value="1"/>
</dbReference>
<dbReference type="AlphaFoldDB" id="A0A6I6N6X3"/>
<dbReference type="InterPro" id="IPR037923">
    <property type="entry name" value="HTH-like"/>
</dbReference>
<evidence type="ECO:0000256" key="4">
    <source>
        <dbReference type="SAM" id="MobiDB-lite"/>
    </source>
</evidence>
<sequence length="321" mass="34740">MDKNGQPRSTGRTGIAPAPYRAAAGAPPGAEVFDLSALPRRAHGHGLDPYAAKRPAFHELIALRGGVLRCSLDFGACEMAAGDWLWVRPGQVHQYDSDLAAADGVVVLFTPGFLTPATIEAAHVDQPVWRAPLAPADTDAAALDAVLGLLCSEYRRPADLPLEIRIDVVRHLLSVLVLRLSHAQQEEDATASGNEAFRRLRRAVERDFARTHRVEDYAHALGYSVRTLTRATRAAVGSGAKAFIDDRVLLEARRLLWHTDLPATAVGDRLGFPDATVFTRFFRRRTGETPAAFRARVRGRAPRPAGPDSPVQGSRGEGSQG</sequence>
<dbReference type="Pfam" id="PF12833">
    <property type="entry name" value="HTH_18"/>
    <property type="match status" value="1"/>
</dbReference>
<dbReference type="PANTHER" id="PTHR43280:SF32">
    <property type="entry name" value="TRANSCRIPTIONAL REGULATORY PROTEIN"/>
    <property type="match status" value="1"/>
</dbReference>
<dbReference type="SMART" id="SM00342">
    <property type="entry name" value="HTH_ARAC"/>
    <property type="match status" value="1"/>
</dbReference>
<name>A0A6I6N6X3_9ACTN</name>
<dbReference type="InterPro" id="IPR003313">
    <property type="entry name" value="AraC-bd"/>
</dbReference>
<protein>
    <submittedName>
        <fullName evidence="6">Helix-turn-helix domain-containing protein</fullName>
    </submittedName>
</protein>
<keyword evidence="2" id="KW-0238">DNA-binding</keyword>
<dbReference type="RefSeq" id="WP_158928311.1">
    <property type="nucleotide sequence ID" value="NZ_CP047020.1"/>
</dbReference>
<gene>
    <name evidence="6" type="ORF">GQF42_40265</name>
</gene>
<evidence type="ECO:0000256" key="3">
    <source>
        <dbReference type="ARBA" id="ARBA00023163"/>
    </source>
</evidence>
<proteinExistence type="predicted"/>
<dbReference type="GO" id="GO:0043565">
    <property type="term" value="F:sequence-specific DNA binding"/>
    <property type="evidence" value="ECO:0007669"/>
    <property type="project" value="InterPro"/>
</dbReference>
<feature type="region of interest" description="Disordered" evidence="4">
    <location>
        <begin position="292"/>
        <end position="321"/>
    </location>
</feature>
<evidence type="ECO:0000256" key="1">
    <source>
        <dbReference type="ARBA" id="ARBA00023015"/>
    </source>
</evidence>
<feature type="domain" description="HTH araC/xylS-type" evidence="5">
    <location>
        <begin position="198"/>
        <end position="296"/>
    </location>
</feature>
<feature type="region of interest" description="Disordered" evidence="4">
    <location>
        <begin position="1"/>
        <end position="20"/>
    </location>
</feature>
<dbReference type="Gene3D" id="1.10.10.60">
    <property type="entry name" value="Homeodomain-like"/>
    <property type="match status" value="1"/>
</dbReference>
<dbReference type="InterPro" id="IPR018060">
    <property type="entry name" value="HTH_AraC"/>
</dbReference>
<keyword evidence="3" id="KW-0804">Transcription</keyword>
<organism evidence="6 7">
    <name type="scientific">Streptomyces broussonetiae</name>
    <dbReference type="NCBI Taxonomy" id="2686304"/>
    <lineage>
        <taxon>Bacteria</taxon>
        <taxon>Bacillati</taxon>
        <taxon>Actinomycetota</taxon>
        <taxon>Actinomycetes</taxon>
        <taxon>Kitasatosporales</taxon>
        <taxon>Streptomycetaceae</taxon>
        <taxon>Streptomyces</taxon>
    </lineage>
</organism>
<dbReference type="InterPro" id="IPR009057">
    <property type="entry name" value="Homeodomain-like_sf"/>
</dbReference>
<reference evidence="6 7" key="1">
    <citation type="submission" date="2019-12" db="EMBL/GenBank/DDBJ databases">
        <title>Streptomyces sp. strain T44 isolated from rhizosphere soil of Broussonetia papyrifera.</title>
        <authorList>
            <person name="Mo P."/>
        </authorList>
    </citation>
    <scope>NUCLEOTIDE SEQUENCE [LARGE SCALE GENOMIC DNA]</scope>
    <source>
        <strain evidence="6 7">T44</strain>
    </source>
</reference>
<dbReference type="EMBL" id="CP047020">
    <property type="protein sequence ID" value="QHA08673.1"/>
    <property type="molecule type" value="Genomic_DNA"/>
</dbReference>
<dbReference type="Proteomes" id="UP000436138">
    <property type="component" value="Chromosome"/>
</dbReference>
<evidence type="ECO:0000259" key="5">
    <source>
        <dbReference type="PROSITE" id="PS01124"/>
    </source>
</evidence>
<dbReference type="PANTHER" id="PTHR43280">
    <property type="entry name" value="ARAC-FAMILY TRANSCRIPTIONAL REGULATOR"/>
    <property type="match status" value="1"/>
</dbReference>